<dbReference type="RefSeq" id="XP_037147651.1">
    <property type="nucleotide sequence ID" value="XM_037297077.1"/>
</dbReference>
<dbReference type="GeneID" id="59334579"/>
<evidence type="ECO:0000313" key="1">
    <source>
        <dbReference type="EMBL" id="KAF6218216.1"/>
    </source>
</evidence>
<evidence type="ECO:0000313" key="2">
    <source>
        <dbReference type="Proteomes" id="UP000593566"/>
    </source>
</evidence>
<protein>
    <submittedName>
        <fullName evidence="1">Uncharacterized protein</fullName>
    </submittedName>
</protein>
<proteinExistence type="predicted"/>
<dbReference type="EMBL" id="JACCJB010000023">
    <property type="protein sequence ID" value="KAF6218216.1"/>
    <property type="molecule type" value="Genomic_DNA"/>
</dbReference>
<dbReference type="AlphaFoldDB" id="A0A8H6C7U3"/>
<accession>A0A8H6C7U3</accession>
<keyword evidence="2" id="KW-1185">Reference proteome</keyword>
<organism evidence="1 2">
    <name type="scientific">Letharia lupina</name>
    <dbReference type="NCBI Taxonomy" id="560253"/>
    <lineage>
        <taxon>Eukaryota</taxon>
        <taxon>Fungi</taxon>
        <taxon>Dikarya</taxon>
        <taxon>Ascomycota</taxon>
        <taxon>Pezizomycotina</taxon>
        <taxon>Lecanoromycetes</taxon>
        <taxon>OSLEUM clade</taxon>
        <taxon>Lecanoromycetidae</taxon>
        <taxon>Lecanorales</taxon>
        <taxon>Lecanorineae</taxon>
        <taxon>Parmeliaceae</taxon>
        <taxon>Letharia</taxon>
    </lineage>
</organism>
<gene>
    <name evidence="1" type="ORF">HO133_006177</name>
</gene>
<comment type="caution">
    <text evidence="1">The sequence shown here is derived from an EMBL/GenBank/DDBJ whole genome shotgun (WGS) entry which is preliminary data.</text>
</comment>
<name>A0A8H6C7U3_9LECA</name>
<dbReference type="Proteomes" id="UP000593566">
    <property type="component" value="Unassembled WGS sequence"/>
</dbReference>
<sequence length="257" mass="28897">MYFPAEILSATLCYQPKVDLKKARLVRKAFDAAAIPFLFDEMFVTARYVDVEKATLLASRFGPFIKTLIFCSEEFEQGDVSWETFCHGKENKDLATTYYISYCNRKKEQEDLLKEGELFGHLSSSLIVLINLQKIIFTNVCREQAYVGGCLRTFRPFRDEDHPQLKSPRLAPDHECFTSTNGLGKVNSNDCPGLLRALFTSGNTKVKAIVTRGGDSILGLVTSAFCMTPRRNLCGAKVLPDLTNLHLHLDVEITKVP</sequence>
<reference evidence="1 2" key="1">
    <citation type="journal article" date="2020" name="Genomics">
        <title>Complete, high-quality genomes from long-read metagenomic sequencing of two wolf lichen thalli reveals enigmatic genome architecture.</title>
        <authorList>
            <person name="McKenzie S.K."/>
            <person name="Walston R.F."/>
            <person name="Allen J.L."/>
        </authorList>
    </citation>
    <scope>NUCLEOTIDE SEQUENCE [LARGE SCALE GENOMIC DNA]</scope>
    <source>
        <strain evidence="1">WasteWater1</strain>
    </source>
</reference>